<proteinExistence type="predicted"/>
<sequence length="139" mass="16485">MHQLFLLFILVQSISGTLHVRVRHFVVHGAARIRSRPLQVLLSKSVLFINCHRLSHIFCPDLNRSSSWSIHRLSIQRKQRADIGREQCEAFLLRIVCGHRWFALCFSFFHTLPCRRMPKPSTIRWLPDRQDDLMFYVMS</sequence>
<dbReference type="CTD" id="20212346"/>
<dbReference type="InParanoid" id="T1FU50"/>
<dbReference type="Proteomes" id="UP000015101">
    <property type="component" value="Unassembled WGS sequence"/>
</dbReference>
<dbReference type="GeneID" id="20212346"/>
<gene>
    <name evidence="3" type="primary">20212346</name>
    <name evidence="2" type="ORF">HELRODRAFT_192628</name>
</gene>
<dbReference type="AlphaFoldDB" id="T1FU50"/>
<keyword evidence="1" id="KW-0732">Signal</keyword>
<reference evidence="4" key="1">
    <citation type="submission" date="2012-12" db="EMBL/GenBank/DDBJ databases">
        <authorList>
            <person name="Hellsten U."/>
            <person name="Grimwood J."/>
            <person name="Chapman J.A."/>
            <person name="Shapiro H."/>
            <person name="Aerts A."/>
            <person name="Otillar R.P."/>
            <person name="Terry A.Y."/>
            <person name="Boore J.L."/>
            <person name="Simakov O."/>
            <person name="Marletaz F."/>
            <person name="Cho S.-J."/>
            <person name="Edsinger-Gonzales E."/>
            <person name="Havlak P."/>
            <person name="Kuo D.-H."/>
            <person name="Larsson T."/>
            <person name="Lv J."/>
            <person name="Arendt D."/>
            <person name="Savage R."/>
            <person name="Osoegawa K."/>
            <person name="de Jong P."/>
            <person name="Lindberg D.R."/>
            <person name="Seaver E.C."/>
            <person name="Weisblat D.A."/>
            <person name="Putnam N.H."/>
            <person name="Grigoriev I.V."/>
            <person name="Rokhsar D.S."/>
        </authorList>
    </citation>
    <scope>NUCLEOTIDE SEQUENCE</scope>
</reference>
<keyword evidence="4" id="KW-1185">Reference proteome</keyword>
<evidence type="ECO:0000313" key="4">
    <source>
        <dbReference type="Proteomes" id="UP000015101"/>
    </source>
</evidence>
<name>T1FU50_HELRO</name>
<accession>T1FU50</accession>
<dbReference type="EMBL" id="KB096983">
    <property type="protein sequence ID" value="ESO00204.1"/>
    <property type="molecule type" value="Genomic_DNA"/>
</dbReference>
<evidence type="ECO:0000313" key="3">
    <source>
        <dbReference type="EnsemblMetazoa" id="HelroP192628"/>
    </source>
</evidence>
<reference evidence="2 4" key="2">
    <citation type="journal article" date="2013" name="Nature">
        <title>Insights into bilaterian evolution from three spiralian genomes.</title>
        <authorList>
            <person name="Simakov O."/>
            <person name="Marletaz F."/>
            <person name="Cho S.J."/>
            <person name="Edsinger-Gonzales E."/>
            <person name="Havlak P."/>
            <person name="Hellsten U."/>
            <person name="Kuo D.H."/>
            <person name="Larsson T."/>
            <person name="Lv J."/>
            <person name="Arendt D."/>
            <person name="Savage R."/>
            <person name="Osoegawa K."/>
            <person name="de Jong P."/>
            <person name="Grimwood J."/>
            <person name="Chapman J.A."/>
            <person name="Shapiro H."/>
            <person name="Aerts A."/>
            <person name="Otillar R.P."/>
            <person name="Terry A.Y."/>
            <person name="Boore J.L."/>
            <person name="Grigoriev I.V."/>
            <person name="Lindberg D.R."/>
            <person name="Seaver E.C."/>
            <person name="Weisblat D.A."/>
            <person name="Putnam N.H."/>
            <person name="Rokhsar D.S."/>
        </authorList>
    </citation>
    <scope>NUCLEOTIDE SEQUENCE</scope>
</reference>
<dbReference type="EMBL" id="AMQM01005525">
    <property type="status" value="NOT_ANNOTATED_CDS"/>
    <property type="molecule type" value="Genomic_DNA"/>
</dbReference>
<dbReference type="HOGENOM" id="CLU_1847309_0_0_1"/>
<dbReference type="KEGG" id="hro:HELRODRAFT_192628"/>
<dbReference type="RefSeq" id="XP_009021638.1">
    <property type="nucleotide sequence ID" value="XM_009023390.1"/>
</dbReference>
<protein>
    <recommendedName>
        <fullName evidence="5">Secreted protein</fullName>
    </recommendedName>
</protein>
<reference evidence="3" key="3">
    <citation type="submission" date="2015-06" db="UniProtKB">
        <authorList>
            <consortium name="EnsemblMetazoa"/>
        </authorList>
    </citation>
    <scope>IDENTIFICATION</scope>
</reference>
<evidence type="ECO:0000313" key="2">
    <source>
        <dbReference type="EMBL" id="ESO00204.1"/>
    </source>
</evidence>
<feature type="signal peptide" evidence="1">
    <location>
        <begin position="1"/>
        <end position="16"/>
    </location>
</feature>
<evidence type="ECO:0008006" key="5">
    <source>
        <dbReference type="Google" id="ProtNLM"/>
    </source>
</evidence>
<organism evidence="3 4">
    <name type="scientific">Helobdella robusta</name>
    <name type="common">Californian leech</name>
    <dbReference type="NCBI Taxonomy" id="6412"/>
    <lineage>
        <taxon>Eukaryota</taxon>
        <taxon>Metazoa</taxon>
        <taxon>Spiralia</taxon>
        <taxon>Lophotrochozoa</taxon>
        <taxon>Annelida</taxon>
        <taxon>Clitellata</taxon>
        <taxon>Hirudinea</taxon>
        <taxon>Rhynchobdellida</taxon>
        <taxon>Glossiphoniidae</taxon>
        <taxon>Helobdella</taxon>
    </lineage>
</organism>
<dbReference type="EnsemblMetazoa" id="HelroT192628">
    <property type="protein sequence ID" value="HelroP192628"/>
    <property type="gene ID" value="HelroG192628"/>
</dbReference>
<evidence type="ECO:0000256" key="1">
    <source>
        <dbReference type="SAM" id="SignalP"/>
    </source>
</evidence>
<feature type="chain" id="PRO_5010981002" description="Secreted protein" evidence="1">
    <location>
        <begin position="17"/>
        <end position="139"/>
    </location>
</feature>